<name>A0A1H9PH11_BUTFI</name>
<evidence type="ECO:0000256" key="5">
    <source>
        <dbReference type="ARBA" id="ARBA00022679"/>
    </source>
</evidence>
<dbReference type="SUPFAM" id="SSF47384">
    <property type="entry name" value="Homodimeric domain of signal transducing histidine kinase"/>
    <property type="match status" value="1"/>
</dbReference>
<evidence type="ECO:0000256" key="9">
    <source>
        <dbReference type="SAM" id="Phobius"/>
    </source>
</evidence>
<dbReference type="EC" id="2.7.13.3" evidence="3"/>
<evidence type="ECO:0000256" key="6">
    <source>
        <dbReference type="ARBA" id="ARBA00022777"/>
    </source>
</evidence>
<dbReference type="Gene3D" id="3.30.565.10">
    <property type="entry name" value="Histidine kinase-like ATPase, C-terminal domain"/>
    <property type="match status" value="1"/>
</dbReference>
<dbReference type="InterPro" id="IPR003661">
    <property type="entry name" value="HisK_dim/P_dom"/>
</dbReference>
<dbReference type="PRINTS" id="PR00344">
    <property type="entry name" value="BCTRLSENSOR"/>
</dbReference>
<dbReference type="Pfam" id="PF02518">
    <property type="entry name" value="HATPase_c"/>
    <property type="match status" value="1"/>
</dbReference>
<reference evidence="11 12" key="1">
    <citation type="submission" date="2016-10" db="EMBL/GenBank/DDBJ databases">
        <authorList>
            <person name="de Groot N.N."/>
        </authorList>
    </citation>
    <scope>NUCLEOTIDE SEQUENCE [LARGE SCALE GENOMIC DNA]</scope>
    <source>
        <strain evidence="11 12">AR40</strain>
    </source>
</reference>
<dbReference type="PANTHER" id="PTHR45453:SF1">
    <property type="entry name" value="PHOSPHATE REGULON SENSOR PROTEIN PHOR"/>
    <property type="match status" value="1"/>
</dbReference>
<evidence type="ECO:0000259" key="10">
    <source>
        <dbReference type="PROSITE" id="PS50109"/>
    </source>
</evidence>
<dbReference type="PANTHER" id="PTHR45453">
    <property type="entry name" value="PHOSPHATE REGULON SENSOR PROTEIN PHOR"/>
    <property type="match status" value="1"/>
</dbReference>
<feature type="domain" description="Histidine kinase" evidence="10">
    <location>
        <begin position="280"/>
        <end position="497"/>
    </location>
</feature>
<dbReference type="GO" id="GO:0004721">
    <property type="term" value="F:phosphoprotein phosphatase activity"/>
    <property type="evidence" value="ECO:0007669"/>
    <property type="project" value="TreeGrafter"/>
</dbReference>
<dbReference type="SMART" id="SM00388">
    <property type="entry name" value="HisKA"/>
    <property type="match status" value="1"/>
</dbReference>
<comment type="catalytic activity">
    <reaction evidence="1">
        <text>ATP + protein L-histidine = ADP + protein N-phospho-L-histidine.</text>
        <dbReference type="EC" id="2.7.13.3"/>
    </reaction>
</comment>
<dbReference type="AlphaFoldDB" id="A0A1H9PH11"/>
<sequence length="499" mass="55639">MNLKTFFGELLHKLKIVNIFKSLRARIFVLVFVTGLISCQVVHFAILETYEGRAVAVRTTEVQTQARILADHLITYGYLQNTSSEVVGAELDMLANLYDGRVMIIDDNLKIIKDTYGISEKKTIISEEVVKCLKQGDNGTTSVYDANNGYIEITTPITKSQIVEDENGKEKEVETVVGVILTSVSTDNISTTLDILNQNASSIELIIIIIIFMFSLFAANILLKPFDRITSAINDIKAGFTNEEISVPDYLETEHIVTAFNQLLSRMKTLDESRQEFVSNVSHELKTPITSMKVLADTLVAQPDAPIEMYQDFMQDISKEVDREATIIDDLLSLVKMDKTAAQLNISTVDVNEMTEIILKRLRPIARKNNIELTFDSRRPVTAEIDEVKLSLAIMNIVENAIKYNKESGWVKVILDADHQSFTITISDSGVGIPEDSTDLIFNRFYRVDKSRSREIGGTGLGLSITKSAILMHRGSIDVDSVLGEGTTFTVTIPLSYAK</sequence>
<evidence type="ECO:0000256" key="4">
    <source>
        <dbReference type="ARBA" id="ARBA00022553"/>
    </source>
</evidence>
<dbReference type="CDD" id="cd00075">
    <property type="entry name" value="HATPase"/>
    <property type="match status" value="1"/>
</dbReference>
<keyword evidence="9" id="KW-1133">Transmembrane helix</keyword>
<evidence type="ECO:0000313" key="12">
    <source>
        <dbReference type="Proteomes" id="UP000182584"/>
    </source>
</evidence>
<evidence type="ECO:0000256" key="1">
    <source>
        <dbReference type="ARBA" id="ARBA00000085"/>
    </source>
</evidence>
<gene>
    <name evidence="11" type="ORF">SAMN04487884_10612</name>
</gene>
<dbReference type="InterPro" id="IPR004358">
    <property type="entry name" value="Sig_transdc_His_kin-like_C"/>
</dbReference>
<dbReference type="InterPro" id="IPR036097">
    <property type="entry name" value="HisK_dim/P_sf"/>
</dbReference>
<dbReference type="GO" id="GO:0005886">
    <property type="term" value="C:plasma membrane"/>
    <property type="evidence" value="ECO:0007669"/>
    <property type="project" value="TreeGrafter"/>
</dbReference>
<feature type="transmembrane region" description="Helical" evidence="9">
    <location>
        <begin position="205"/>
        <end position="223"/>
    </location>
</feature>
<keyword evidence="6 11" id="KW-0418">Kinase</keyword>
<comment type="subcellular location">
    <subcellularLocation>
        <location evidence="2">Membrane</location>
    </subcellularLocation>
</comment>
<dbReference type="FunFam" id="1.10.287.130:FF:000001">
    <property type="entry name" value="Two-component sensor histidine kinase"/>
    <property type="match status" value="1"/>
</dbReference>
<keyword evidence="9" id="KW-0812">Transmembrane</keyword>
<dbReference type="InterPro" id="IPR005467">
    <property type="entry name" value="His_kinase_dom"/>
</dbReference>
<dbReference type="FunFam" id="3.30.565.10:FF:000006">
    <property type="entry name" value="Sensor histidine kinase WalK"/>
    <property type="match status" value="1"/>
</dbReference>
<dbReference type="RefSeq" id="WP_074755000.1">
    <property type="nucleotide sequence ID" value="NZ_FOGJ01000006.1"/>
</dbReference>
<dbReference type="Gene3D" id="6.10.340.10">
    <property type="match status" value="1"/>
</dbReference>
<feature type="transmembrane region" description="Helical" evidence="9">
    <location>
        <begin position="27"/>
        <end position="47"/>
    </location>
</feature>
<keyword evidence="7" id="KW-0902">Two-component regulatory system</keyword>
<evidence type="ECO:0000256" key="7">
    <source>
        <dbReference type="ARBA" id="ARBA00023012"/>
    </source>
</evidence>
<dbReference type="GO" id="GO:0016036">
    <property type="term" value="P:cellular response to phosphate starvation"/>
    <property type="evidence" value="ECO:0007669"/>
    <property type="project" value="TreeGrafter"/>
</dbReference>
<evidence type="ECO:0000256" key="2">
    <source>
        <dbReference type="ARBA" id="ARBA00004370"/>
    </source>
</evidence>
<protein>
    <recommendedName>
        <fullName evidence="3">histidine kinase</fullName>
        <ecNumber evidence="3">2.7.13.3</ecNumber>
    </recommendedName>
</protein>
<dbReference type="InterPro" id="IPR036890">
    <property type="entry name" value="HATPase_C_sf"/>
</dbReference>
<dbReference type="Gene3D" id="1.10.287.130">
    <property type="match status" value="1"/>
</dbReference>
<evidence type="ECO:0000256" key="8">
    <source>
        <dbReference type="ARBA" id="ARBA00023136"/>
    </source>
</evidence>
<dbReference type="OrthoDB" id="9813151at2"/>
<dbReference type="EMBL" id="FOGJ01000006">
    <property type="protein sequence ID" value="SER46843.1"/>
    <property type="molecule type" value="Genomic_DNA"/>
</dbReference>
<dbReference type="Pfam" id="PF00512">
    <property type="entry name" value="HisKA"/>
    <property type="match status" value="1"/>
</dbReference>
<dbReference type="Proteomes" id="UP000182584">
    <property type="component" value="Unassembled WGS sequence"/>
</dbReference>
<keyword evidence="4" id="KW-0597">Phosphoprotein</keyword>
<dbReference type="InterPro" id="IPR050351">
    <property type="entry name" value="BphY/WalK/GraS-like"/>
</dbReference>
<dbReference type="SMART" id="SM00387">
    <property type="entry name" value="HATPase_c"/>
    <property type="match status" value="1"/>
</dbReference>
<dbReference type="SUPFAM" id="SSF55874">
    <property type="entry name" value="ATPase domain of HSP90 chaperone/DNA topoisomerase II/histidine kinase"/>
    <property type="match status" value="1"/>
</dbReference>
<dbReference type="eggNOG" id="COG5002">
    <property type="taxonomic scope" value="Bacteria"/>
</dbReference>
<evidence type="ECO:0000313" key="11">
    <source>
        <dbReference type="EMBL" id="SER46843.1"/>
    </source>
</evidence>
<keyword evidence="8 9" id="KW-0472">Membrane</keyword>
<dbReference type="CDD" id="cd00082">
    <property type="entry name" value="HisKA"/>
    <property type="match status" value="1"/>
</dbReference>
<dbReference type="InterPro" id="IPR003594">
    <property type="entry name" value="HATPase_dom"/>
</dbReference>
<keyword evidence="5" id="KW-0808">Transferase</keyword>
<proteinExistence type="predicted"/>
<evidence type="ECO:0000256" key="3">
    <source>
        <dbReference type="ARBA" id="ARBA00012438"/>
    </source>
</evidence>
<accession>A0A1H9PH11</accession>
<dbReference type="PROSITE" id="PS50109">
    <property type="entry name" value="HIS_KIN"/>
    <property type="match status" value="1"/>
</dbReference>
<dbReference type="GO" id="GO:0000155">
    <property type="term" value="F:phosphorelay sensor kinase activity"/>
    <property type="evidence" value="ECO:0007669"/>
    <property type="project" value="InterPro"/>
</dbReference>
<organism evidence="11 12">
    <name type="scientific">Butyrivibrio fibrisolvens</name>
    <dbReference type="NCBI Taxonomy" id="831"/>
    <lineage>
        <taxon>Bacteria</taxon>
        <taxon>Bacillati</taxon>
        <taxon>Bacillota</taxon>
        <taxon>Clostridia</taxon>
        <taxon>Lachnospirales</taxon>
        <taxon>Lachnospiraceae</taxon>
        <taxon>Butyrivibrio</taxon>
    </lineage>
</organism>